<evidence type="ECO:0000256" key="1">
    <source>
        <dbReference type="ARBA" id="ARBA00022723"/>
    </source>
</evidence>
<dbReference type="InterPro" id="IPR000315">
    <property type="entry name" value="Znf_B-box"/>
</dbReference>
<proteinExistence type="predicted"/>
<dbReference type="CDD" id="cd19769">
    <property type="entry name" value="Bbox2_TRIM16-like"/>
    <property type="match status" value="1"/>
</dbReference>
<name>A0AAD1VQB0_PELCU</name>
<dbReference type="EMBL" id="OW240913">
    <property type="protein sequence ID" value="CAH2248888.1"/>
    <property type="molecule type" value="Genomic_DNA"/>
</dbReference>
<reference evidence="6" key="1">
    <citation type="submission" date="2022-03" db="EMBL/GenBank/DDBJ databases">
        <authorList>
            <person name="Alioto T."/>
            <person name="Alioto T."/>
            <person name="Gomez Garrido J."/>
        </authorList>
    </citation>
    <scope>NUCLEOTIDE SEQUENCE</scope>
</reference>
<dbReference type="GO" id="GO:0008270">
    <property type="term" value="F:zinc ion binding"/>
    <property type="evidence" value="ECO:0007669"/>
    <property type="project" value="UniProtKB-KW"/>
</dbReference>
<evidence type="ECO:0000256" key="2">
    <source>
        <dbReference type="ARBA" id="ARBA00022771"/>
    </source>
</evidence>
<evidence type="ECO:0000256" key="4">
    <source>
        <dbReference type="PROSITE-ProRule" id="PRU00024"/>
    </source>
</evidence>
<dbReference type="PROSITE" id="PS50119">
    <property type="entry name" value="ZF_BBOX"/>
    <property type="match status" value="1"/>
</dbReference>
<dbReference type="Gene3D" id="3.30.160.60">
    <property type="entry name" value="Classic Zinc Finger"/>
    <property type="match status" value="1"/>
</dbReference>
<organism evidence="6 7">
    <name type="scientific">Pelobates cultripes</name>
    <name type="common">Western spadefoot toad</name>
    <dbReference type="NCBI Taxonomy" id="61616"/>
    <lineage>
        <taxon>Eukaryota</taxon>
        <taxon>Metazoa</taxon>
        <taxon>Chordata</taxon>
        <taxon>Craniata</taxon>
        <taxon>Vertebrata</taxon>
        <taxon>Euteleostomi</taxon>
        <taxon>Amphibia</taxon>
        <taxon>Batrachia</taxon>
        <taxon>Anura</taxon>
        <taxon>Pelobatoidea</taxon>
        <taxon>Pelobatidae</taxon>
        <taxon>Pelobates</taxon>
    </lineage>
</organism>
<dbReference type="Proteomes" id="UP001295444">
    <property type="component" value="Chromosome 02"/>
</dbReference>
<dbReference type="InterPro" id="IPR051051">
    <property type="entry name" value="E3_ubiq-ligase_TRIM/RNF"/>
</dbReference>
<keyword evidence="2 4" id="KW-0863">Zinc-finger</keyword>
<dbReference type="AlphaFoldDB" id="A0AAD1VQB0"/>
<keyword evidence="1" id="KW-0479">Metal-binding</keyword>
<dbReference type="Pfam" id="PF00643">
    <property type="entry name" value="zf-B_box"/>
    <property type="match status" value="1"/>
</dbReference>
<dbReference type="SUPFAM" id="SSF57845">
    <property type="entry name" value="B-box zinc-binding domain"/>
    <property type="match status" value="1"/>
</dbReference>
<protein>
    <submittedName>
        <fullName evidence="6">E3 ubiquitin ISG15 ligase TRIM25-like</fullName>
    </submittedName>
</protein>
<dbReference type="SMART" id="SM00336">
    <property type="entry name" value="BBOX"/>
    <property type="match status" value="1"/>
</dbReference>
<accession>A0AAD1VQB0</accession>
<evidence type="ECO:0000256" key="3">
    <source>
        <dbReference type="ARBA" id="ARBA00022833"/>
    </source>
</evidence>
<sequence>MVEPTLSVETRNCSEHDKLLEYFCESDQSSICVTCYIAGSHKGHTILTLKEAWAKQNVVLSETISTLQKSEVDLCKDIEELQEALVKLKVNSENLTTSLKDLAANIISKVQNQWQCILDTIVSNEKKITSYITVFTKEREEERAKALKTIQELESVKDQPDELLFIKNVTTLLEQVKNQDMKIKTGQVRDVKIDAHTVKMIENKTDSYINHINCLLQTVQNAFATQAQSMERYIVRRLRGRA</sequence>
<feature type="domain" description="B box-type" evidence="5">
    <location>
        <begin position="8"/>
        <end position="49"/>
    </location>
</feature>
<gene>
    <name evidence="6" type="ORF">PECUL_23A060028</name>
</gene>
<evidence type="ECO:0000313" key="6">
    <source>
        <dbReference type="EMBL" id="CAH2248888.1"/>
    </source>
</evidence>
<keyword evidence="7" id="KW-1185">Reference proteome</keyword>
<evidence type="ECO:0000313" key="7">
    <source>
        <dbReference type="Proteomes" id="UP001295444"/>
    </source>
</evidence>
<dbReference type="PANTHER" id="PTHR25465">
    <property type="entry name" value="B-BOX DOMAIN CONTAINING"/>
    <property type="match status" value="1"/>
</dbReference>
<keyword evidence="3" id="KW-0862">Zinc</keyword>
<evidence type="ECO:0000259" key="5">
    <source>
        <dbReference type="PROSITE" id="PS50119"/>
    </source>
</evidence>
<dbReference type="PANTHER" id="PTHR25465:SF77">
    <property type="entry name" value="E3 UBIQUITIN_ISG15 LIGASE TRIM25"/>
    <property type="match status" value="1"/>
</dbReference>